<keyword evidence="1" id="KW-0812">Transmembrane</keyword>
<keyword evidence="1" id="KW-1133">Transmembrane helix</keyword>
<protein>
    <submittedName>
        <fullName evidence="2">Uncharacterized protein</fullName>
    </submittedName>
</protein>
<keyword evidence="1" id="KW-0472">Membrane</keyword>
<dbReference type="PaxDb" id="5691-EAN76977"/>
<dbReference type="AlphaFoldDB" id="Q38DZ3"/>
<keyword evidence="3" id="KW-1185">Reference proteome</keyword>
<evidence type="ECO:0000313" key="3">
    <source>
        <dbReference type="Proteomes" id="UP000008524"/>
    </source>
</evidence>
<proteinExistence type="predicted"/>
<dbReference type="EMBL" id="CM000207">
    <property type="protein sequence ID" value="EAN76977.1"/>
    <property type="molecule type" value="Genomic_DNA"/>
</dbReference>
<dbReference type="KEGG" id="tbr:Tb09.v1.0620"/>
<dbReference type="RefSeq" id="XP_827307.1">
    <property type="nucleotide sequence ID" value="XM_822214.1"/>
</dbReference>
<accession>Q38DZ3</accession>
<sequence>MFIPKDGSTHTHRRQKLWKIYLCVCVCVWSVAVAGASC</sequence>
<dbReference type="Proteomes" id="UP000008524">
    <property type="component" value="Chromosome 9"/>
</dbReference>
<dbReference type="GeneID" id="3660696"/>
<evidence type="ECO:0000256" key="1">
    <source>
        <dbReference type="SAM" id="Phobius"/>
    </source>
</evidence>
<feature type="transmembrane region" description="Helical" evidence="1">
    <location>
        <begin position="20"/>
        <end position="37"/>
    </location>
</feature>
<evidence type="ECO:0000313" key="2">
    <source>
        <dbReference type="EMBL" id="EAN76977.1"/>
    </source>
</evidence>
<name>Q38DZ3_TRYB2</name>
<reference evidence="2 3" key="2">
    <citation type="journal article" date="2005" name="Science">
        <title>The genome of the African trypanosome Trypanosoma brucei.</title>
        <authorList>
            <person name="Berriman M."/>
            <person name="Ghedin E."/>
            <person name="Hertz-Fowler C."/>
            <person name="Blandin G."/>
            <person name="Renauld H."/>
            <person name="Bartholomeu D.C."/>
            <person name="Lennard N.J."/>
            <person name="Caler E."/>
            <person name="Hamlin N.E."/>
            <person name="Haas B."/>
            <person name="Bohme U."/>
            <person name="Hannick L."/>
            <person name="Aslett M.A."/>
            <person name="Shallom J."/>
            <person name="Marcello L."/>
            <person name="Hou L."/>
            <person name="Wickstead B."/>
            <person name="Alsmark U.C."/>
            <person name="Arrowsmith C."/>
            <person name="Atkin R.J."/>
            <person name="Barron A.J."/>
            <person name="Bringaud F."/>
            <person name="Brooks K."/>
            <person name="Carrington M."/>
            <person name="Cherevach I."/>
            <person name="Chillingworth T.J."/>
            <person name="Churcher C."/>
            <person name="Clark L.N."/>
            <person name="Corton C.H."/>
            <person name="Cronin A."/>
            <person name="Davies R.M."/>
            <person name="Doggett J."/>
            <person name="Djikeng A."/>
            <person name="Feldblyum T."/>
            <person name="Field M.C."/>
            <person name="Fraser A."/>
            <person name="Goodhead I."/>
            <person name="Hance Z."/>
            <person name="Harper D."/>
            <person name="Harris B.R."/>
            <person name="Hauser H."/>
            <person name="Hostetler J."/>
            <person name="Ivens A."/>
            <person name="Jagels K."/>
            <person name="Johnson D."/>
            <person name="Johnson J."/>
            <person name="Jones K."/>
            <person name="Kerhornou A.X."/>
            <person name="Koo H."/>
            <person name="Larke N."/>
            <person name="Landfear S."/>
            <person name="Larkin C."/>
            <person name="Leech V."/>
            <person name="Line A."/>
            <person name="Lord A."/>
            <person name="Macleod A."/>
            <person name="Mooney P.J."/>
            <person name="Moule S."/>
            <person name="Martin D.M."/>
            <person name="Morgan G.W."/>
            <person name="Mungall K."/>
            <person name="Norbertczak H."/>
            <person name="Ormond D."/>
            <person name="Pai G."/>
            <person name="Peacock C.S."/>
            <person name="Peterson J."/>
            <person name="Quail M.A."/>
            <person name="Rabbinowitsch E."/>
            <person name="Rajandream M.A."/>
            <person name="Reitter C."/>
            <person name="Salzberg S.L."/>
            <person name="Sanders M."/>
            <person name="Schobel S."/>
            <person name="Sharp S."/>
            <person name="Simmonds M."/>
            <person name="Simpson A.J."/>
            <person name="Tallon L."/>
            <person name="Turner C.M."/>
            <person name="Tait A."/>
            <person name="Tivey A.R."/>
            <person name="Van Aken S."/>
            <person name="Walker D."/>
            <person name="Wanless D."/>
            <person name="Wang S."/>
            <person name="White B."/>
            <person name="White O."/>
            <person name="Whitehead S."/>
            <person name="Woodward J."/>
            <person name="Wortman J."/>
            <person name="Adams M.D."/>
            <person name="Embley T.M."/>
            <person name="Gull K."/>
            <person name="Ullu E."/>
            <person name="Barry J.D."/>
            <person name="Fairlamb A.H."/>
            <person name="Opperdoes F."/>
            <person name="Barrell B.G."/>
            <person name="Donelson J.E."/>
            <person name="Hall N."/>
            <person name="Fraser C.M."/>
            <person name="Melville S.E."/>
            <person name="El-Sayed N.M."/>
        </authorList>
    </citation>
    <scope>NUCLEOTIDE SEQUENCE [LARGE SCALE GENOMIC DNA]</scope>
    <source>
        <strain evidence="2 3">927/4 GUTat10.1</strain>
    </source>
</reference>
<organism evidence="2 3">
    <name type="scientific">Trypanosoma brucei brucei (strain 927/4 GUTat10.1)</name>
    <dbReference type="NCBI Taxonomy" id="185431"/>
    <lineage>
        <taxon>Eukaryota</taxon>
        <taxon>Discoba</taxon>
        <taxon>Euglenozoa</taxon>
        <taxon>Kinetoplastea</taxon>
        <taxon>Metakinetoplastina</taxon>
        <taxon>Trypanosomatida</taxon>
        <taxon>Trypanosomatidae</taxon>
        <taxon>Trypanosoma</taxon>
    </lineage>
</organism>
<gene>
    <name evidence="2" type="ORF">Tb09.v1.0620</name>
</gene>
<reference evidence="2 3" key="1">
    <citation type="journal article" date="2005" name="Science">
        <title>Comparative genomics of trypanosomatid parasitic protozoa.</title>
        <authorList>
            <person name="El-Sayed N.M."/>
            <person name="Myler P.J."/>
            <person name="Blandin G."/>
            <person name="Berriman M."/>
            <person name="Crabtree J."/>
            <person name="Aggarwal G."/>
            <person name="Caler E."/>
            <person name="Renauld H."/>
            <person name="Worthey E.A."/>
            <person name="Hertz-Fowler C."/>
            <person name="Ghedin E."/>
            <person name="Peacock C."/>
            <person name="Bartholomeu D.C."/>
            <person name="Haas B.J."/>
            <person name="Tran A.N."/>
            <person name="Wortman J.R."/>
            <person name="Alsmark U.C."/>
            <person name="Angiuoli S."/>
            <person name="Anupama A."/>
            <person name="Badger J."/>
            <person name="Bringaud F."/>
            <person name="Cadag E."/>
            <person name="Carlton J.M."/>
            <person name="Cerqueira G.C."/>
            <person name="Creasy T."/>
            <person name="Delcher A.L."/>
            <person name="Djikeng A."/>
            <person name="Embley T.M."/>
            <person name="Hauser C."/>
            <person name="Ivens A.C."/>
            <person name="Kummerfeld S.K."/>
            <person name="Pereira-Leal J.B."/>
            <person name="Nilsson D."/>
            <person name="Peterson J."/>
            <person name="Salzberg S.L."/>
            <person name="Shallom J."/>
            <person name="Silva J.C."/>
            <person name="Sundaram J."/>
            <person name="Westenberger S."/>
            <person name="White O."/>
            <person name="Melville S.E."/>
            <person name="Donelson J.E."/>
            <person name="Andersson B."/>
            <person name="Stuart K.D."/>
            <person name="Hall N."/>
        </authorList>
    </citation>
    <scope>NUCLEOTIDE SEQUENCE [LARGE SCALE GENOMIC DNA]</scope>
    <source>
        <strain evidence="2 3">927/4 GUTat10.1</strain>
    </source>
</reference>
<dbReference type="InParanoid" id="Q38DZ3"/>